<feature type="compositionally biased region" description="Polar residues" evidence="1">
    <location>
        <begin position="312"/>
        <end position="322"/>
    </location>
</feature>
<evidence type="ECO:0000313" key="2">
    <source>
        <dbReference type="EMBL" id="KAH7437114.1"/>
    </source>
</evidence>
<sequence length="422" mass="47101">MEAFQRIRCTEIEFLPLAQGCRKPPFYSLRRRVPRLTSRISALSGARCFSTPRVDPSTQRNEGSRDPSTSRKPKGEKASQRKVDLQSLGDLFREQGESVDFRSLGSPGGRFSQEARGSRSLRKEVPSKEEVRPKGGRQHLFLDPPADLKQDLQSARTAGLQSSGVDRKFFSVSDADERSKLEPARRRSNRSSRRNFDVLDDIMASKGQRSKALIENIQAEAASESDEILKVMRNSAEDHVTVSSMGPKVSTSDHIKSKDHGKSSEKYVLSETVDDRKIVDDDDIATVSRSNIFAKSIEKVLAPSGTFKPSDATPNSMGGTNIQQKESSQLMSSESEMGDAQPGLKGHDVLWALQKAALEKAKRKQKSSKMNPRNMKAKQSLPLNDVDDWKNAKPISLRPEWALQMDDLEKRIEQLKCQTSLL</sequence>
<feature type="region of interest" description="Disordered" evidence="1">
    <location>
        <begin position="239"/>
        <end position="263"/>
    </location>
</feature>
<evidence type="ECO:0000313" key="3">
    <source>
        <dbReference type="Proteomes" id="UP000825935"/>
    </source>
</evidence>
<protein>
    <submittedName>
        <fullName evidence="2">Uncharacterized protein</fullName>
    </submittedName>
</protein>
<feature type="compositionally biased region" description="Basic and acidic residues" evidence="1">
    <location>
        <begin position="91"/>
        <end position="100"/>
    </location>
</feature>
<reference evidence="2" key="1">
    <citation type="submission" date="2021-08" db="EMBL/GenBank/DDBJ databases">
        <title>WGS assembly of Ceratopteris richardii.</title>
        <authorList>
            <person name="Marchant D.B."/>
            <person name="Chen G."/>
            <person name="Jenkins J."/>
            <person name="Shu S."/>
            <person name="Leebens-Mack J."/>
            <person name="Grimwood J."/>
            <person name="Schmutz J."/>
            <person name="Soltis P."/>
            <person name="Soltis D."/>
            <person name="Chen Z.-H."/>
        </authorList>
    </citation>
    <scope>NUCLEOTIDE SEQUENCE</scope>
    <source>
        <strain evidence="2">Whitten #5841</strain>
        <tissue evidence="2">Leaf</tissue>
    </source>
</reference>
<keyword evidence="3" id="KW-1185">Reference proteome</keyword>
<accession>A0A8T2UUM3</accession>
<organism evidence="2 3">
    <name type="scientific">Ceratopteris richardii</name>
    <name type="common">Triangle waterfern</name>
    <dbReference type="NCBI Taxonomy" id="49495"/>
    <lineage>
        <taxon>Eukaryota</taxon>
        <taxon>Viridiplantae</taxon>
        <taxon>Streptophyta</taxon>
        <taxon>Embryophyta</taxon>
        <taxon>Tracheophyta</taxon>
        <taxon>Polypodiopsida</taxon>
        <taxon>Polypodiidae</taxon>
        <taxon>Polypodiales</taxon>
        <taxon>Pteridineae</taxon>
        <taxon>Pteridaceae</taxon>
        <taxon>Parkerioideae</taxon>
        <taxon>Ceratopteris</taxon>
    </lineage>
</organism>
<feature type="compositionally biased region" description="Low complexity" evidence="1">
    <location>
        <begin position="323"/>
        <end position="335"/>
    </location>
</feature>
<dbReference type="OrthoDB" id="1295485at2759"/>
<dbReference type="PANTHER" id="PTHR37728:SF1">
    <property type="entry name" value="OS06G0132300 PROTEIN"/>
    <property type="match status" value="1"/>
</dbReference>
<feature type="compositionally biased region" description="Basic and acidic residues" evidence="1">
    <location>
        <begin position="251"/>
        <end position="263"/>
    </location>
</feature>
<comment type="caution">
    <text evidence="2">The sequence shown here is derived from an EMBL/GenBank/DDBJ whole genome shotgun (WGS) entry which is preliminary data.</text>
</comment>
<feature type="region of interest" description="Disordered" evidence="1">
    <location>
        <begin position="48"/>
        <end position="145"/>
    </location>
</feature>
<feature type="region of interest" description="Disordered" evidence="1">
    <location>
        <begin position="304"/>
        <end position="344"/>
    </location>
</feature>
<dbReference type="Proteomes" id="UP000825935">
    <property type="component" value="Chromosome 5"/>
</dbReference>
<gene>
    <name evidence="2" type="ORF">KP509_05G057000</name>
</gene>
<dbReference type="AlphaFoldDB" id="A0A8T2UUM3"/>
<feature type="compositionally biased region" description="Polar residues" evidence="1">
    <location>
        <begin position="241"/>
        <end position="250"/>
    </location>
</feature>
<name>A0A8T2UUM3_CERRI</name>
<feature type="region of interest" description="Disordered" evidence="1">
    <location>
        <begin position="360"/>
        <end position="390"/>
    </location>
</feature>
<dbReference type="EMBL" id="CM035410">
    <property type="protein sequence ID" value="KAH7437114.1"/>
    <property type="molecule type" value="Genomic_DNA"/>
</dbReference>
<dbReference type="PANTHER" id="PTHR37728">
    <property type="entry name" value="BNAA04G26730D PROTEIN"/>
    <property type="match status" value="1"/>
</dbReference>
<evidence type="ECO:0000256" key="1">
    <source>
        <dbReference type="SAM" id="MobiDB-lite"/>
    </source>
</evidence>
<feature type="compositionally biased region" description="Basic and acidic residues" evidence="1">
    <location>
        <begin position="121"/>
        <end position="133"/>
    </location>
</feature>
<proteinExistence type="predicted"/>
<feature type="compositionally biased region" description="Basic and acidic residues" evidence="1">
    <location>
        <begin position="62"/>
        <end position="84"/>
    </location>
</feature>